<feature type="compositionally biased region" description="Basic and acidic residues" evidence="1">
    <location>
        <begin position="83"/>
        <end position="115"/>
    </location>
</feature>
<evidence type="ECO:0000313" key="3">
    <source>
        <dbReference type="EMBL" id="KKN94938.1"/>
    </source>
</evidence>
<feature type="compositionally biased region" description="Gly residues" evidence="1">
    <location>
        <begin position="46"/>
        <end position="56"/>
    </location>
</feature>
<protein>
    <recommendedName>
        <fullName evidence="2">Rho termination factor-like N-terminal domain-containing protein</fullName>
    </recommendedName>
</protein>
<sequence length="124" mass="13690">MTQGSKDKYTDKQKRKAEHIEDSYEEAGVPKDEAQARAWATVNKQSGGGNRSGGSGQQKSSKAKRQSREGSSRRAAASRRGVSRKDSLQEETVAELRRIARAKDISGRSRMRKAELIQALQKAT</sequence>
<gene>
    <name evidence="3" type="ORF">LCGC14_0182650</name>
</gene>
<reference evidence="3" key="1">
    <citation type="journal article" date="2015" name="Nature">
        <title>Complex archaea that bridge the gap between prokaryotes and eukaryotes.</title>
        <authorList>
            <person name="Spang A."/>
            <person name="Saw J.H."/>
            <person name="Jorgensen S.L."/>
            <person name="Zaremba-Niedzwiedzka K."/>
            <person name="Martijn J."/>
            <person name="Lind A.E."/>
            <person name="van Eijk R."/>
            <person name="Schleper C."/>
            <person name="Guy L."/>
            <person name="Ettema T.J."/>
        </authorList>
    </citation>
    <scope>NUCLEOTIDE SEQUENCE</scope>
</reference>
<dbReference type="SUPFAM" id="SSF68912">
    <property type="entry name" value="Rho N-terminal domain-like"/>
    <property type="match status" value="1"/>
</dbReference>
<dbReference type="InterPro" id="IPR011112">
    <property type="entry name" value="Rho-like_N"/>
</dbReference>
<organism evidence="3">
    <name type="scientific">marine sediment metagenome</name>
    <dbReference type="NCBI Taxonomy" id="412755"/>
    <lineage>
        <taxon>unclassified sequences</taxon>
        <taxon>metagenomes</taxon>
        <taxon>ecological metagenomes</taxon>
    </lineage>
</organism>
<feature type="region of interest" description="Disordered" evidence="1">
    <location>
        <begin position="1"/>
        <end position="124"/>
    </location>
</feature>
<evidence type="ECO:0000259" key="2">
    <source>
        <dbReference type="Pfam" id="PF07498"/>
    </source>
</evidence>
<comment type="caution">
    <text evidence="3">The sequence shown here is derived from an EMBL/GenBank/DDBJ whole genome shotgun (WGS) entry which is preliminary data.</text>
</comment>
<accession>A0A0F9XRP0</accession>
<dbReference type="Gene3D" id="1.10.720.10">
    <property type="match status" value="1"/>
</dbReference>
<dbReference type="Pfam" id="PF07498">
    <property type="entry name" value="Rho_N"/>
    <property type="match status" value="1"/>
</dbReference>
<dbReference type="GO" id="GO:0006353">
    <property type="term" value="P:DNA-templated transcription termination"/>
    <property type="evidence" value="ECO:0007669"/>
    <property type="project" value="InterPro"/>
</dbReference>
<name>A0A0F9XRP0_9ZZZZ</name>
<feature type="domain" description="Rho termination factor-like N-terminal" evidence="2">
    <location>
        <begin position="88"/>
        <end position="123"/>
    </location>
</feature>
<feature type="compositionally biased region" description="Basic and acidic residues" evidence="1">
    <location>
        <begin position="1"/>
        <end position="35"/>
    </location>
</feature>
<dbReference type="InterPro" id="IPR036269">
    <property type="entry name" value="Rho_N_sf"/>
</dbReference>
<dbReference type="AlphaFoldDB" id="A0A0F9XRP0"/>
<proteinExistence type="predicted"/>
<evidence type="ECO:0000256" key="1">
    <source>
        <dbReference type="SAM" id="MobiDB-lite"/>
    </source>
</evidence>
<dbReference type="EMBL" id="LAZR01000074">
    <property type="protein sequence ID" value="KKN94938.1"/>
    <property type="molecule type" value="Genomic_DNA"/>
</dbReference>